<gene>
    <name evidence="2" type="ORF">SAMN04488691_11168</name>
</gene>
<evidence type="ECO:0000313" key="2">
    <source>
        <dbReference type="EMBL" id="SEL91959.1"/>
    </source>
</evidence>
<proteinExistence type="predicted"/>
<evidence type="ECO:0000259" key="1">
    <source>
        <dbReference type="PROSITE" id="PS50157"/>
    </source>
</evidence>
<dbReference type="OrthoDB" id="350016at2157"/>
<name>A0A1H7U5B7_HALLR</name>
<dbReference type="InterPro" id="IPR013087">
    <property type="entry name" value="Znf_C2H2_type"/>
</dbReference>
<feature type="domain" description="C2H2-type" evidence="1">
    <location>
        <begin position="12"/>
        <end position="38"/>
    </location>
</feature>
<organism evidence="2 3">
    <name type="scientific">Haloferax larsenii</name>
    <dbReference type="NCBI Taxonomy" id="302484"/>
    <lineage>
        <taxon>Archaea</taxon>
        <taxon>Methanobacteriati</taxon>
        <taxon>Methanobacteriota</taxon>
        <taxon>Stenosarchaea group</taxon>
        <taxon>Halobacteria</taxon>
        <taxon>Halobacteriales</taxon>
        <taxon>Haloferacaceae</taxon>
        <taxon>Haloferax</taxon>
    </lineage>
</organism>
<evidence type="ECO:0000313" key="3">
    <source>
        <dbReference type="Proteomes" id="UP000183894"/>
    </source>
</evidence>
<dbReference type="EMBL" id="FOAD01000011">
    <property type="protein sequence ID" value="SEL91959.1"/>
    <property type="molecule type" value="Genomic_DNA"/>
</dbReference>
<sequence length="38" mass="4249">MSKVESDTDDEFVCDVCGRTFETAAEREAHLRSEGLVD</sequence>
<dbReference type="Proteomes" id="UP000183894">
    <property type="component" value="Unassembled WGS sequence"/>
</dbReference>
<dbReference type="PROSITE" id="PS50157">
    <property type="entry name" value="ZINC_FINGER_C2H2_2"/>
    <property type="match status" value="1"/>
</dbReference>
<protein>
    <recommendedName>
        <fullName evidence="1">C2H2-type domain-containing protein</fullName>
    </recommendedName>
</protein>
<reference evidence="2 3" key="1">
    <citation type="submission" date="2016-10" db="EMBL/GenBank/DDBJ databases">
        <authorList>
            <person name="de Groot N.N."/>
        </authorList>
    </citation>
    <scope>NUCLEOTIDE SEQUENCE [LARGE SCALE GENOMIC DNA]</scope>
    <source>
        <strain evidence="2 3">CDM_5</strain>
    </source>
</reference>
<accession>A0A1H7U5B7</accession>
<dbReference type="InterPro" id="IPR036236">
    <property type="entry name" value="Znf_C2H2_sf"/>
</dbReference>
<dbReference type="AlphaFoldDB" id="A0A1H7U5B7"/>
<dbReference type="SUPFAM" id="SSF57667">
    <property type="entry name" value="beta-beta-alpha zinc fingers"/>
    <property type="match status" value="1"/>
</dbReference>